<dbReference type="EMBL" id="SMSJ01000021">
    <property type="protein sequence ID" value="TDH61483.1"/>
    <property type="molecule type" value="Genomic_DNA"/>
</dbReference>
<keyword evidence="3" id="KW-0808">Transferase</keyword>
<dbReference type="GO" id="GO:0016747">
    <property type="term" value="F:acyltransferase activity, transferring groups other than amino-acyl groups"/>
    <property type="evidence" value="ECO:0007669"/>
    <property type="project" value="InterPro"/>
</dbReference>
<dbReference type="InterPro" id="IPR050879">
    <property type="entry name" value="Acyltransferase_3"/>
</dbReference>
<keyword evidence="4" id="KW-1185">Reference proteome</keyword>
<evidence type="ECO:0000313" key="3">
    <source>
        <dbReference type="EMBL" id="TDH61483.1"/>
    </source>
</evidence>
<comment type="caution">
    <text evidence="3">The sequence shown here is derived from an EMBL/GenBank/DDBJ whole genome shotgun (WGS) entry which is preliminary data.</text>
</comment>
<dbReference type="Proteomes" id="UP000295096">
    <property type="component" value="Unassembled WGS sequence"/>
</dbReference>
<feature type="transmembrane region" description="Helical" evidence="1">
    <location>
        <begin position="208"/>
        <end position="228"/>
    </location>
</feature>
<dbReference type="PANTHER" id="PTHR23028">
    <property type="entry name" value="ACETYLTRANSFERASE"/>
    <property type="match status" value="1"/>
</dbReference>
<feature type="domain" description="Acyltransferase 3" evidence="2">
    <location>
        <begin position="2"/>
        <end position="322"/>
    </location>
</feature>
<dbReference type="AlphaFoldDB" id="A0A4R5QF25"/>
<name>A0A4R5QF25_9PROT</name>
<feature type="transmembrane region" description="Helical" evidence="1">
    <location>
        <begin position="34"/>
        <end position="56"/>
    </location>
</feature>
<evidence type="ECO:0000259" key="2">
    <source>
        <dbReference type="Pfam" id="PF01757"/>
    </source>
</evidence>
<keyword evidence="1" id="KW-0812">Transmembrane</keyword>
<keyword evidence="1" id="KW-1133">Transmembrane helix</keyword>
<organism evidence="3 4">
    <name type="scientific">Dankookia rubra</name>
    <dbReference type="NCBI Taxonomy" id="1442381"/>
    <lineage>
        <taxon>Bacteria</taxon>
        <taxon>Pseudomonadati</taxon>
        <taxon>Pseudomonadota</taxon>
        <taxon>Alphaproteobacteria</taxon>
        <taxon>Acetobacterales</taxon>
        <taxon>Roseomonadaceae</taxon>
        <taxon>Dankookia</taxon>
    </lineage>
</organism>
<feature type="transmembrane region" description="Helical" evidence="1">
    <location>
        <begin position="272"/>
        <end position="290"/>
    </location>
</feature>
<accession>A0A4R5QF25</accession>
<dbReference type="GO" id="GO:0016020">
    <property type="term" value="C:membrane"/>
    <property type="evidence" value="ECO:0007669"/>
    <property type="project" value="TreeGrafter"/>
</dbReference>
<dbReference type="InterPro" id="IPR002656">
    <property type="entry name" value="Acyl_transf_3_dom"/>
</dbReference>
<reference evidence="3 4" key="1">
    <citation type="journal article" date="2016" name="J. Microbiol.">
        <title>Dankookia rubra gen. nov., sp. nov., an alphaproteobacterium isolated from sediment of a shallow stream.</title>
        <authorList>
            <person name="Kim W.H."/>
            <person name="Kim D.H."/>
            <person name="Kang K."/>
            <person name="Ahn T.Y."/>
        </authorList>
    </citation>
    <scope>NUCLEOTIDE SEQUENCE [LARGE SCALE GENOMIC DNA]</scope>
    <source>
        <strain evidence="3 4">JCM30602</strain>
    </source>
</reference>
<proteinExistence type="predicted"/>
<evidence type="ECO:0000256" key="1">
    <source>
        <dbReference type="SAM" id="Phobius"/>
    </source>
</evidence>
<dbReference type="OrthoDB" id="9796461at2"/>
<feature type="transmembrane region" description="Helical" evidence="1">
    <location>
        <begin position="234"/>
        <end position="260"/>
    </location>
</feature>
<evidence type="ECO:0000313" key="4">
    <source>
        <dbReference type="Proteomes" id="UP000295096"/>
    </source>
</evidence>
<feature type="transmembrane region" description="Helical" evidence="1">
    <location>
        <begin position="157"/>
        <end position="176"/>
    </location>
</feature>
<gene>
    <name evidence="3" type="ORF">E2C06_16685</name>
</gene>
<feature type="transmembrane region" description="Helical" evidence="1">
    <location>
        <begin position="182"/>
        <end position="201"/>
    </location>
</feature>
<feature type="transmembrane region" description="Helical" evidence="1">
    <location>
        <begin position="109"/>
        <end position="136"/>
    </location>
</feature>
<sequence length="351" mass="36538">MEGLRGLAVLLVFFVHYGAQLAHASGLAPPALGMALQTLGHAGVDLFFVLSGYLIYRMLLGRARPYLPFLARRVQRLYPAFLVVLALQLGIALASVSGGGLPPGAGDRAWLLLANLLLLPGLFTITPIVIVAWSLSYEMAFYLAMPPLVAALQLRRWPAAARVAAMLAAVGLMLATDWAHGRMGMFAAGMLLVETMPLLAALARRGPWLDLAAGAAVLLCGGLLLAGPGGQANFLGLFLAGFLLPAAAFAGAGPVARGLAWRPLRWLGNMSYSYYLVHGLVLEVVFHALKLAGPGLAGLGGAAWWVLLAPAFLATLVGSAALFLAVERPFSILPAGAARRPAPAAGLAAAE</sequence>
<dbReference type="PANTHER" id="PTHR23028:SF131">
    <property type="entry name" value="BLR2367 PROTEIN"/>
    <property type="match status" value="1"/>
</dbReference>
<feature type="transmembrane region" description="Helical" evidence="1">
    <location>
        <begin position="77"/>
        <end position="97"/>
    </location>
</feature>
<keyword evidence="3" id="KW-0012">Acyltransferase</keyword>
<keyword evidence="1" id="KW-0472">Membrane</keyword>
<dbReference type="GO" id="GO:0000271">
    <property type="term" value="P:polysaccharide biosynthetic process"/>
    <property type="evidence" value="ECO:0007669"/>
    <property type="project" value="TreeGrafter"/>
</dbReference>
<dbReference type="Pfam" id="PF01757">
    <property type="entry name" value="Acyl_transf_3"/>
    <property type="match status" value="1"/>
</dbReference>
<protein>
    <submittedName>
        <fullName evidence="3">Acyltransferase</fullName>
    </submittedName>
</protein>
<feature type="transmembrane region" description="Helical" evidence="1">
    <location>
        <begin position="302"/>
        <end position="326"/>
    </location>
</feature>